<keyword evidence="2" id="KW-1185">Reference proteome</keyword>
<dbReference type="InterPro" id="IPR001680">
    <property type="entry name" value="WD40_rpt"/>
</dbReference>
<sequence length="384" mass="42026">MEEEEEEEWLFESLRLYNDLHVFELQDPTRVIEWTGEKRVCVAGYGNGRRNEILQLVLPPRLCAKENQGLCPERDFKVEHGGFSDRPVFSLKHVPGTSLLLTSGPPDNALQVWRMEPDETDVMKPVTSIPTKPGGEDGWAKMATTSGKPSRVLHGTRTDNVQVTDIETKQTLFMAASVNSEGISTLAFLDEATALACSTKGQLFRADTRQASNLLTTVGQQPETSAPGEQSWCAAVRRCQADASATDDPLIARLSSSGRVVLTDLRDTANTLATAQCCGPTSGLHGADFLSVSFAPLLRGCLSVSGFDGTVRIYDTRHWDPLMPEEAKPLFLHKGHLLSGARDTETPPWVTAHTWHPSRPRTLLSAASDGSLHAWDWADPPAGR</sequence>
<evidence type="ECO:0000313" key="1">
    <source>
        <dbReference type="Ensembl" id="ENSACAP00000015677.3"/>
    </source>
</evidence>
<evidence type="ECO:0000313" key="2">
    <source>
        <dbReference type="Proteomes" id="UP000001646"/>
    </source>
</evidence>
<dbReference type="Gene3D" id="2.130.10.10">
    <property type="entry name" value="YVTN repeat-like/Quinoprotein amine dehydrogenase"/>
    <property type="match status" value="1"/>
</dbReference>
<reference evidence="1" key="1">
    <citation type="submission" date="2009-12" db="EMBL/GenBank/DDBJ databases">
        <title>The Genome Sequence of Anolis carolinensis (Green Anole Lizard).</title>
        <authorList>
            <consortium name="The Genome Sequencing Platform"/>
            <person name="Di Palma F."/>
            <person name="Alfoldi J."/>
            <person name="Heiman D."/>
            <person name="Young S."/>
            <person name="Grabherr M."/>
            <person name="Johnson J."/>
            <person name="Lander E.S."/>
            <person name="Lindblad-Toh K."/>
        </authorList>
    </citation>
    <scope>NUCLEOTIDE SEQUENCE [LARGE SCALE GENOMIC DNA]</scope>
    <source>
        <strain evidence="1">JBL SC #1</strain>
    </source>
</reference>
<dbReference type="eggNOG" id="KOG0264">
    <property type="taxonomic scope" value="Eukaryota"/>
</dbReference>
<protein>
    <recommendedName>
        <fullName evidence="3">WD repeat domain 73</fullName>
    </recommendedName>
</protein>
<dbReference type="SMART" id="SM00320">
    <property type="entry name" value="WD40"/>
    <property type="match status" value="3"/>
</dbReference>
<organism evidence="1 2">
    <name type="scientific">Anolis carolinensis</name>
    <name type="common">Green anole</name>
    <name type="synonym">American chameleon</name>
    <dbReference type="NCBI Taxonomy" id="28377"/>
    <lineage>
        <taxon>Eukaryota</taxon>
        <taxon>Metazoa</taxon>
        <taxon>Chordata</taxon>
        <taxon>Craniata</taxon>
        <taxon>Vertebrata</taxon>
        <taxon>Euteleostomi</taxon>
        <taxon>Lepidosauria</taxon>
        <taxon>Squamata</taxon>
        <taxon>Bifurcata</taxon>
        <taxon>Unidentata</taxon>
        <taxon>Episquamata</taxon>
        <taxon>Toxicofera</taxon>
        <taxon>Iguania</taxon>
        <taxon>Dactyloidae</taxon>
        <taxon>Anolis</taxon>
    </lineage>
</organism>
<dbReference type="GeneTree" id="ENSGT00390000015701"/>
<dbReference type="Bgee" id="ENSACAG00000015962">
    <property type="expression patterns" value="Expressed in ovary and 13 other cell types or tissues"/>
</dbReference>
<name>H9GMS3_ANOCA</name>
<proteinExistence type="predicted"/>
<dbReference type="OrthoDB" id="9822052at2759"/>
<dbReference type="CTD" id="84942"/>
<evidence type="ECO:0008006" key="3">
    <source>
        <dbReference type="Google" id="ProtNLM"/>
    </source>
</evidence>
<dbReference type="InterPro" id="IPR015943">
    <property type="entry name" value="WD40/YVTN_repeat-like_dom_sf"/>
</dbReference>
<reference evidence="1" key="3">
    <citation type="submission" date="2025-09" db="UniProtKB">
        <authorList>
            <consortium name="Ensembl"/>
        </authorList>
    </citation>
    <scope>IDENTIFICATION</scope>
</reference>
<dbReference type="InParanoid" id="H9GMS3"/>
<dbReference type="AlphaFoldDB" id="H9GMS3"/>
<accession>H9GMS3</accession>
<dbReference type="InterPro" id="IPR042795">
    <property type="entry name" value="Wdr73"/>
</dbReference>
<dbReference type="HOGENOM" id="CLU_070481_0_0_1"/>
<dbReference type="STRING" id="28377.ENSACAP00000015677"/>
<dbReference type="PANTHER" id="PTHR46947:SF1">
    <property type="entry name" value="WD REPEAT-CONTAINING PROTEIN 73"/>
    <property type="match status" value="1"/>
</dbReference>
<dbReference type="InterPro" id="IPR036322">
    <property type="entry name" value="WD40_repeat_dom_sf"/>
</dbReference>
<dbReference type="GO" id="GO:0031122">
    <property type="term" value="P:cytoplasmic microtubule organization"/>
    <property type="evidence" value="ECO:0000318"/>
    <property type="project" value="GO_Central"/>
</dbReference>
<dbReference type="GeneID" id="100551575"/>
<dbReference type="KEGG" id="acs:100551575"/>
<reference evidence="1" key="2">
    <citation type="submission" date="2025-08" db="UniProtKB">
        <authorList>
            <consortium name="Ensembl"/>
        </authorList>
    </citation>
    <scope>IDENTIFICATION</scope>
</reference>
<dbReference type="Ensembl" id="ENSACAT00000015992.4">
    <property type="protein sequence ID" value="ENSACAP00000015677.3"/>
    <property type="gene ID" value="ENSACAG00000015962.4"/>
</dbReference>
<dbReference type="Proteomes" id="UP000001646">
    <property type="component" value="Unplaced"/>
</dbReference>
<dbReference type="SUPFAM" id="SSF50978">
    <property type="entry name" value="WD40 repeat-like"/>
    <property type="match status" value="1"/>
</dbReference>
<dbReference type="PANTHER" id="PTHR46947">
    <property type="entry name" value="WD REPEAT-CONTAINING PROTEIN 73"/>
    <property type="match status" value="1"/>
</dbReference>
<gene>
    <name evidence="1" type="primary">wdr73</name>
</gene>